<name>A0AAV9Z5G3_9AGAR</name>
<evidence type="ECO:0000256" key="1">
    <source>
        <dbReference type="ARBA" id="ARBA00022722"/>
    </source>
</evidence>
<dbReference type="GO" id="GO:0008821">
    <property type="term" value="F:crossover junction DNA endonuclease activity"/>
    <property type="evidence" value="ECO:0007669"/>
    <property type="project" value="InterPro"/>
</dbReference>
<keyword evidence="7" id="KW-1185">Reference proteome</keyword>
<gene>
    <name evidence="6" type="ORF">R3P38DRAFT_3140300</name>
</gene>
<dbReference type="InterPro" id="IPR006086">
    <property type="entry name" value="XPG-I_dom"/>
</dbReference>
<dbReference type="InterPro" id="IPR037316">
    <property type="entry name" value="Yen1_H3TH"/>
</dbReference>
<proteinExistence type="predicted"/>
<reference evidence="6 7" key="1">
    <citation type="journal article" date="2024" name="J Genomics">
        <title>Draft genome sequencing and assembly of Favolaschia claudopus CIRM-BRFM 2984 isolated from oak limbs.</title>
        <authorList>
            <person name="Navarro D."/>
            <person name="Drula E."/>
            <person name="Chaduli D."/>
            <person name="Cazenave R."/>
            <person name="Ahrendt S."/>
            <person name="Wang J."/>
            <person name="Lipzen A."/>
            <person name="Daum C."/>
            <person name="Barry K."/>
            <person name="Grigoriev I.V."/>
            <person name="Favel A."/>
            <person name="Rosso M.N."/>
            <person name="Martin F."/>
        </authorList>
    </citation>
    <scope>NUCLEOTIDE SEQUENCE [LARGE SCALE GENOMIC DNA]</scope>
    <source>
        <strain evidence="6 7">CIRM-BRFM 2984</strain>
    </source>
</reference>
<feature type="domain" description="XPG-I" evidence="4">
    <location>
        <begin position="140"/>
        <end position="211"/>
    </location>
</feature>
<keyword evidence="2" id="KW-0378">Hydrolase</keyword>
<feature type="region of interest" description="Disordered" evidence="3">
    <location>
        <begin position="481"/>
        <end position="512"/>
    </location>
</feature>
<dbReference type="PRINTS" id="PR00853">
    <property type="entry name" value="XPGRADSUPER"/>
</dbReference>
<dbReference type="GO" id="GO:0006281">
    <property type="term" value="P:DNA repair"/>
    <property type="evidence" value="ECO:0007669"/>
    <property type="project" value="UniProtKB-ARBA"/>
</dbReference>
<dbReference type="InterPro" id="IPR029060">
    <property type="entry name" value="PIN-like_dom_sf"/>
</dbReference>
<dbReference type="EMBL" id="JAWWNJ010000203">
    <property type="protein sequence ID" value="KAK6971838.1"/>
    <property type="molecule type" value="Genomic_DNA"/>
</dbReference>
<keyword evidence="1" id="KW-0540">Nuclease</keyword>
<dbReference type="SMART" id="SM00484">
    <property type="entry name" value="XPGI"/>
    <property type="match status" value="1"/>
</dbReference>
<dbReference type="AlphaFoldDB" id="A0AAV9Z5G3"/>
<evidence type="ECO:0000259" key="5">
    <source>
        <dbReference type="SMART" id="SM00485"/>
    </source>
</evidence>
<dbReference type="SUPFAM" id="SSF47807">
    <property type="entry name" value="5' to 3' exonuclease, C-terminal subdomain"/>
    <property type="match status" value="1"/>
</dbReference>
<dbReference type="InterPro" id="IPR036279">
    <property type="entry name" value="5-3_exonuclease_C_sf"/>
</dbReference>
<dbReference type="Gene3D" id="3.40.50.1010">
    <property type="entry name" value="5'-nuclease"/>
    <property type="match status" value="2"/>
</dbReference>
<dbReference type="PANTHER" id="PTHR11081">
    <property type="entry name" value="FLAP ENDONUCLEASE FAMILY MEMBER"/>
    <property type="match status" value="1"/>
</dbReference>
<dbReference type="PANTHER" id="PTHR11081:SF75">
    <property type="entry name" value="ENDONUCLEASE, PUTATIVE (AFU_ORTHOLOGUE AFUA_3G13260)-RELATED"/>
    <property type="match status" value="1"/>
</dbReference>
<dbReference type="InterPro" id="IPR006085">
    <property type="entry name" value="XPG_DNA_repair_N"/>
</dbReference>
<feature type="domain" description="XPG N-terminal" evidence="5">
    <location>
        <begin position="22"/>
        <end position="133"/>
    </location>
</feature>
<comment type="caution">
    <text evidence="6">The sequence shown here is derived from an EMBL/GenBank/DDBJ whole genome shotgun (WGS) entry which is preliminary data.</text>
</comment>
<evidence type="ECO:0000256" key="2">
    <source>
        <dbReference type="ARBA" id="ARBA00022801"/>
    </source>
</evidence>
<dbReference type="InterPro" id="IPR006084">
    <property type="entry name" value="XPG/Rad2"/>
</dbReference>
<accession>A0AAV9Z5G3</accession>
<dbReference type="CDD" id="cd09906">
    <property type="entry name" value="H3TH_YEN1"/>
    <property type="match status" value="1"/>
</dbReference>
<dbReference type="Pfam" id="PF00752">
    <property type="entry name" value="XPG_N"/>
    <property type="match status" value="1"/>
</dbReference>
<dbReference type="CDD" id="cd09870">
    <property type="entry name" value="PIN_YEN1"/>
    <property type="match status" value="1"/>
</dbReference>
<dbReference type="GO" id="GO:0017108">
    <property type="term" value="F:5'-flap endonuclease activity"/>
    <property type="evidence" value="ECO:0007669"/>
    <property type="project" value="TreeGrafter"/>
</dbReference>
<sequence>MQGISDLAPFLVSLSLPLTSTMGMPGIWKLLEHAVETHNIVQYTTTECFKNNSQDCRPMIIGIDASIWMYQVTTALNHRNTQRGPNPAMRTIYHRLAALLQIAAVFVFVFDGPERWDIKRGTRVNTKGHPLTSMFCQLIRHFGFHTHFAPGEADAELGRLSAENIIHAVQTTDSDVFLFGAQRVIYTPKKKTDGDNISVYTLESILTTPSIGLTRGGLLVFALLAGGDYDPGCPGCGVKTAHAIARGPLGDALWHAASRSPVPTAQFQDFLVQWKLDLCEEFRSDPHGYLGRAYNSIAQVISDTPDFPSAKVIFTYVHPVTSYSRNHSLPRHQTWDVAKPDVAGLSQFCQQHFGWNASTLYAKFSKGLFYGVALQSLIKPYDLHAVLRAHVEFGVSSDEDFPRSSVLRVMKTKQVFYHGQPLLLRQVEMSAGALGLRVKAGIADASAFPTPSLMTKWIPAAIIDYAFPDLVSRSRRPVVSHSKRAEKYHQVTPKATNRKTLQGQGSSSSRTLYLSDSTLSDCDDRPGMKTPRVFSIFEHV</sequence>
<protein>
    <submittedName>
        <fullName evidence="6">PIN domain-like protein</fullName>
    </submittedName>
</protein>
<dbReference type="Proteomes" id="UP001362999">
    <property type="component" value="Unassembled WGS sequence"/>
</dbReference>
<dbReference type="SUPFAM" id="SSF88723">
    <property type="entry name" value="PIN domain-like"/>
    <property type="match status" value="1"/>
</dbReference>
<feature type="compositionally biased region" description="Polar residues" evidence="3">
    <location>
        <begin position="493"/>
        <end position="505"/>
    </location>
</feature>
<dbReference type="Pfam" id="PF00867">
    <property type="entry name" value="XPG_I"/>
    <property type="match status" value="1"/>
</dbReference>
<organism evidence="6 7">
    <name type="scientific">Favolaschia claudopus</name>
    <dbReference type="NCBI Taxonomy" id="2862362"/>
    <lineage>
        <taxon>Eukaryota</taxon>
        <taxon>Fungi</taxon>
        <taxon>Dikarya</taxon>
        <taxon>Basidiomycota</taxon>
        <taxon>Agaricomycotina</taxon>
        <taxon>Agaricomycetes</taxon>
        <taxon>Agaricomycetidae</taxon>
        <taxon>Agaricales</taxon>
        <taxon>Marasmiineae</taxon>
        <taxon>Mycenaceae</taxon>
        <taxon>Favolaschia</taxon>
    </lineage>
</organism>
<evidence type="ECO:0000259" key="4">
    <source>
        <dbReference type="SMART" id="SM00484"/>
    </source>
</evidence>
<evidence type="ECO:0000313" key="6">
    <source>
        <dbReference type="EMBL" id="KAK6971838.1"/>
    </source>
</evidence>
<evidence type="ECO:0000256" key="3">
    <source>
        <dbReference type="SAM" id="MobiDB-lite"/>
    </source>
</evidence>
<evidence type="ECO:0000313" key="7">
    <source>
        <dbReference type="Proteomes" id="UP001362999"/>
    </source>
</evidence>
<dbReference type="SMART" id="SM00485">
    <property type="entry name" value="XPGN"/>
    <property type="match status" value="1"/>
</dbReference>